<evidence type="ECO:0000256" key="1">
    <source>
        <dbReference type="ARBA" id="ARBA00008861"/>
    </source>
</evidence>
<keyword evidence="6" id="KW-1185">Reference proteome</keyword>
<comment type="similarity">
    <text evidence="1">Belongs to the gamma-glutamylcyclotransferase family.</text>
</comment>
<dbReference type="InterPro" id="IPR013024">
    <property type="entry name" value="GGCT-like"/>
</dbReference>
<gene>
    <name evidence="5" type="ORF">V5O48_007583</name>
</gene>
<evidence type="ECO:0000256" key="3">
    <source>
        <dbReference type="ARBA" id="ARBA00030602"/>
    </source>
</evidence>
<dbReference type="PANTHER" id="PTHR31544">
    <property type="entry name" value="AIG2-LIKE PROTEIN D"/>
    <property type="match status" value="1"/>
</dbReference>
<dbReference type="InterPro" id="IPR009288">
    <property type="entry name" value="AIG2-like_dom"/>
</dbReference>
<evidence type="ECO:0000313" key="5">
    <source>
        <dbReference type="EMBL" id="KAL0574382.1"/>
    </source>
</evidence>
<dbReference type="Gene3D" id="3.10.490.10">
    <property type="entry name" value="Gamma-glutamyl cyclotransferase-like"/>
    <property type="match status" value="1"/>
</dbReference>
<protein>
    <recommendedName>
        <fullName evidence="3">Putative gamma-glutamylcyclotransferase</fullName>
    </recommendedName>
</protein>
<sequence length="131" mass="14803">MSNPPPGPKLMFFYGTLKLPHILKDVARLDATPTLRDGTIRGYKVKMWGPYPALVKATDEEEVVTPGRAWMLHEDRHLQRLIFYETKNYRLEEVGVYLDDASTPVSGYTFVFNGHDRDLVDGVFDPAGFGG</sequence>
<evidence type="ECO:0000313" key="6">
    <source>
        <dbReference type="Proteomes" id="UP001465976"/>
    </source>
</evidence>
<organism evidence="5 6">
    <name type="scientific">Marasmius crinis-equi</name>
    <dbReference type="NCBI Taxonomy" id="585013"/>
    <lineage>
        <taxon>Eukaryota</taxon>
        <taxon>Fungi</taxon>
        <taxon>Dikarya</taxon>
        <taxon>Basidiomycota</taxon>
        <taxon>Agaricomycotina</taxon>
        <taxon>Agaricomycetes</taxon>
        <taxon>Agaricomycetidae</taxon>
        <taxon>Agaricales</taxon>
        <taxon>Marasmiineae</taxon>
        <taxon>Marasmiaceae</taxon>
        <taxon>Marasmius</taxon>
    </lineage>
</organism>
<feature type="domain" description="Gamma-glutamylcyclotransferase AIG2-like" evidence="4">
    <location>
        <begin position="11"/>
        <end position="116"/>
    </location>
</feature>
<name>A0ABR3FGX1_9AGAR</name>
<dbReference type="CDD" id="cd06661">
    <property type="entry name" value="GGCT_like"/>
    <property type="match status" value="1"/>
</dbReference>
<evidence type="ECO:0000259" key="4">
    <source>
        <dbReference type="Pfam" id="PF06094"/>
    </source>
</evidence>
<comment type="caution">
    <text evidence="5">The sequence shown here is derived from an EMBL/GenBank/DDBJ whole genome shotgun (WGS) entry which is preliminary data.</text>
</comment>
<dbReference type="InterPro" id="IPR036568">
    <property type="entry name" value="GGCT-like_sf"/>
</dbReference>
<dbReference type="Pfam" id="PF06094">
    <property type="entry name" value="GGACT"/>
    <property type="match status" value="1"/>
</dbReference>
<reference evidence="5 6" key="1">
    <citation type="submission" date="2024-02" db="EMBL/GenBank/DDBJ databases">
        <title>A draft genome for the cacao thread blight pathogen Marasmius crinis-equi.</title>
        <authorList>
            <person name="Cohen S.P."/>
            <person name="Baruah I.K."/>
            <person name="Amoako-Attah I."/>
            <person name="Bukari Y."/>
            <person name="Meinhardt L.W."/>
            <person name="Bailey B.A."/>
        </authorList>
    </citation>
    <scope>NUCLEOTIDE SEQUENCE [LARGE SCALE GENOMIC DNA]</scope>
    <source>
        <strain evidence="5 6">GH-76</strain>
    </source>
</reference>
<proteinExistence type="inferred from homology"/>
<keyword evidence="2" id="KW-0808">Transferase</keyword>
<dbReference type="PANTHER" id="PTHR31544:SF4">
    <property type="entry name" value="GAMMA-GLUTAMYLCYCLOTRANSFERASE-RELATED"/>
    <property type="match status" value="1"/>
</dbReference>
<dbReference type="SUPFAM" id="SSF110857">
    <property type="entry name" value="Gamma-glutamyl cyclotransferase-like"/>
    <property type="match status" value="1"/>
</dbReference>
<accession>A0ABR3FGX1</accession>
<dbReference type="EMBL" id="JBAHYK010000403">
    <property type="protein sequence ID" value="KAL0574382.1"/>
    <property type="molecule type" value="Genomic_DNA"/>
</dbReference>
<dbReference type="InterPro" id="IPR045038">
    <property type="entry name" value="AIG2-like"/>
</dbReference>
<dbReference type="Proteomes" id="UP001465976">
    <property type="component" value="Unassembled WGS sequence"/>
</dbReference>
<evidence type="ECO:0000256" key="2">
    <source>
        <dbReference type="ARBA" id="ARBA00022679"/>
    </source>
</evidence>